<evidence type="ECO:0000259" key="1">
    <source>
        <dbReference type="Pfam" id="PF18426"/>
    </source>
</evidence>
<protein>
    <recommendedName>
        <fullName evidence="5">Tle cognate immunity protein 4 C-terminal domain-containing protein</fullName>
    </recommendedName>
</protein>
<dbReference type="InterPro" id="IPR041290">
    <property type="entry name" value="Tli4_C"/>
</dbReference>
<reference evidence="3" key="1">
    <citation type="submission" date="2018-06" db="EMBL/GenBank/DDBJ databases">
        <title>Genomic Encyclopedia of Type Strains, Phase IV (KMG-V): Genome sequencing to study the core and pangenomes of soil and plant-associated prokaryotes.</title>
        <authorList>
            <person name="Whitman W."/>
        </authorList>
    </citation>
    <scope>NUCLEOTIDE SEQUENCE [LARGE SCALE GENOMIC DNA]</scope>
    <source>
        <strain evidence="3">MLR2-44</strain>
    </source>
</reference>
<dbReference type="AlphaFoldDB" id="A0A2W7QH01"/>
<gene>
    <name evidence="3" type="ORF">C7416_11955</name>
</gene>
<accession>A0A2W7QH01</accession>
<feature type="domain" description="Tle cognate immunity protein 4 C-terminal" evidence="1">
    <location>
        <begin position="142"/>
        <end position="304"/>
    </location>
</feature>
<dbReference type="EMBL" id="QKZN01000019">
    <property type="protein sequence ID" value="PZX21304.1"/>
    <property type="molecule type" value="Genomic_DNA"/>
</dbReference>
<sequence>MNKTDWSTHCFGRYLVDLPPQAVIRTSYKVWGDPITYSIGKTPESLNSEIRKREAQLKAIPHKKLEGSLYVRRVSHQNGSASLISWKAPFSKELMWMESFLVATDPSRVFHYEGDISPDKQETAVALADSLAKNIRSRSDNEIPTGPGFCIDQGFIAGNDYRSESVQVGITLPQHPNAFISFDASTGAEEDRLLERVDNFLAKAVSGPLAGLKVLRKRERNVGAIPAEEYATAATGNGQRVYVFAWESQGKNKSLSEQNVSAGLRVLEQPVDSPQTPYQPAFQSDDEALQLWDAIIDSIRLRPGAA</sequence>
<evidence type="ECO:0000313" key="3">
    <source>
        <dbReference type="EMBL" id="PZX21304.1"/>
    </source>
</evidence>
<comment type="caution">
    <text evidence="3">The sequence shown here is derived from an EMBL/GenBank/DDBJ whole genome shotgun (WGS) entry which is preliminary data.</text>
</comment>
<name>A0A2W7QH01_9BURK</name>
<dbReference type="InterPro" id="IPR040761">
    <property type="entry name" value="Tli4_N"/>
</dbReference>
<organism evidence="3 4">
    <name type="scientific">Cupriavidus phytorum</name>
    <dbReference type="NCBI Taxonomy" id="3024399"/>
    <lineage>
        <taxon>Bacteria</taxon>
        <taxon>Pseudomonadati</taxon>
        <taxon>Pseudomonadota</taxon>
        <taxon>Betaproteobacteria</taxon>
        <taxon>Burkholderiales</taxon>
        <taxon>Burkholderiaceae</taxon>
        <taxon>Cupriavidus</taxon>
    </lineage>
</organism>
<evidence type="ECO:0000259" key="2">
    <source>
        <dbReference type="Pfam" id="PF18443"/>
    </source>
</evidence>
<dbReference type="Pfam" id="PF18426">
    <property type="entry name" value="Tli4_C"/>
    <property type="match status" value="1"/>
</dbReference>
<dbReference type="Pfam" id="PF18443">
    <property type="entry name" value="Tli4_N"/>
    <property type="match status" value="1"/>
</dbReference>
<keyword evidence="4" id="KW-1185">Reference proteome</keyword>
<evidence type="ECO:0008006" key="5">
    <source>
        <dbReference type="Google" id="ProtNLM"/>
    </source>
</evidence>
<feature type="domain" description="Tle cognate immunity protein 4 N-terminal" evidence="2">
    <location>
        <begin position="8"/>
        <end position="78"/>
    </location>
</feature>
<evidence type="ECO:0000313" key="4">
    <source>
        <dbReference type="Proteomes" id="UP000249638"/>
    </source>
</evidence>
<proteinExistence type="predicted"/>
<dbReference type="Proteomes" id="UP000249638">
    <property type="component" value="Unassembled WGS sequence"/>
</dbReference>